<evidence type="ECO:0000256" key="2">
    <source>
        <dbReference type="ARBA" id="ARBA00022448"/>
    </source>
</evidence>
<name>A0A212LNQ1_9FIRM</name>
<organism evidence="8">
    <name type="scientific">uncultured Sporomusa sp</name>
    <dbReference type="NCBI Taxonomy" id="307249"/>
    <lineage>
        <taxon>Bacteria</taxon>
        <taxon>Bacillati</taxon>
        <taxon>Bacillota</taxon>
        <taxon>Negativicutes</taxon>
        <taxon>Selenomonadales</taxon>
        <taxon>Sporomusaceae</taxon>
        <taxon>Sporomusa</taxon>
        <taxon>environmental samples</taxon>
    </lineage>
</organism>
<dbReference type="PROSITE" id="PS00216">
    <property type="entry name" value="SUGAR_TRANSPORT_1"/>
    <property type="match status" value="1"/>
</dbReference>
<dbReference type="CDD" id="cd17489">
    <property type="entry name" value="MFS_YfcJ_like"/>
    <property type="match status" value="1"/>
</dbReference>
<dbReference type="EMBL" id="FMJE01000002">
    <property type="protein sequence ID" value="SCM79158.1"/>
    <property type="molecule type" value="Genomic_DNA"/>
</dbReference>
<dbReference type="SUPFAM" id="SSF103473">
    <property type="entry name" value="MFS general substrate transporter"/>
    <property type="match status" value="1"/>
</dbReference>
<dbReference type="AlphaFoldDB" id="A0A212LNQ1"/>
<proteinExistence type="predicted"/>
<keyword evidence="2" id="KW-0813">Transport</keyword>
<feature type="transmembrane region" description="Helical" evidence="6">
    <location>
        <begin position="267"/>
        <end position="289"/>
    </location>
</feature>
<feature type="transmembrane region" description="Helical" evidence="6">
    <location>
        <begin position="141"/>
        <end position="162"/>
    </location>
</feature>
<dbReference type="RefSeq" id="WP_288183419.1">
    <property type="nucleotide sequence ID" value="NZ_LT608335.1"/>
</dbReference>
<feature type="transmembrane region" description="Helical" evidence="6">
    <location>
        <begin position="168"/>
        <end position="187"/>
    </location>
</feature>
<evidence type="ECO:0000256" key="5">
    <source>
        <dbReference type="ARBA" id="ARBA00023136"/>
    </source>
</evidence>
<feature type="transmembrane region" description="Helical" evidence="6">
    <location>
        <begin position="54"/>
        <end position="74"/>
    </location>
</feature>
<feature type="transmembrane region" description="Helical" evidence="6">
    <location>
        <begin position="295"/>
        <end position="319"/>
    </location>
</feature>
<dbReference type="InterPro" id="IPR052714">
    <property type="entry name" value="MFS_Exporter"/>
</dbReference>
<feature type="transmembrane region" description="Helical" evidence="6">
    <location>
        <begin position="12"/>
        <end position="34"/>
    </location>
</feature>
<feature type="transmembrane region" description="Helical" evidence="6">
    <location>
        <begin position="81"/>
        <end position="101"/>
    </location>
</feature>
<comment type="subcellular location">
    <subcellularLocation>
        <location evidence="1">Cell membrane</location>
        <topology evidence="1">Multi-pass membrane protein</topology>
    </subcellularLocation>
</comment>
<feature type="transmembrane region" description="Helical" evidence="6">
    <location>
        <begin position="238"/>
        <end position="255"/>
    </location>
</feature>
<sequence>MKTNDINNSELLWSKNFILITTISFFTMVGFQMLLPTLPVYAIKLGGTSASAGLVIGIFTISSVIIRPFVGYALDRYGRKLIIMAGLLLFAICVLSYTWAWSLTVLLLLRFLHGFTWGVTSTATNTTATDIIPKSRLGEGMGYYGLAGTLSMALAPALGLWVLSQYDFSTMFLTSFLMCTLAIILSLPIQYQSPSKDKITFRFIETSAVNATIIILLITMTYGAIVSFIALYAAERGITNIGSFFTVYAVFLAITRPFSGKIADKKGFDFVIIPGIILIIFAMGCLYIANQLGIFLLAAAIYGVGFGMVSPSLQALSVMNAPANRRGTANGTFFTGFDLGIGISSILWGAVAQVTGYSFMFLYTILPCLLALFIYKSSAGVKQTSN</sequence>
<evidence type="ECO:0000256" key="6">
    <source>
        <dbReference type="SAM" id="Phobius"/>
    </source>
</evidence>
<dbReference type="PROSITE" id="PS50850">
    <property type="entry name" value="MFS"/>
    <property type="match status" value="1"/>
</dbReference>
<protein>
    <submittedName>
        <fullName evidence="8">Arabinose efflux permease family protein</fullName>
    </submittedName>
</protein>
<feature type="transmembrane region" description="Helical" evidence="6">
    <location>
        <begin position="331"/>
        <end position="351"/>
    </location>
</feature>
<dbReference type="InterPro" id="IPR020846">
    <property type="entry name" value="MFS_dom"/>
</dbReference>
<dbReference type="GO" id="GO:0005886">
    <property type="term" value="C:plasma membrane"/>
    <property type="evidence" value="ECO:0007669"/>
    <property type="project" value="UniProtKB-SubCell"/>
</dbReference>
<evidence type="ECO:0000313" key="8">
    <source>
        <dbReference type="EMBL" id="SCM79158.1"/>
    </source>
</evidence>
<feature type="domain" description="Major facilitator superfamily (MFS) profile" evidence="7">
    <location>
        <begin position="16"/>
        <end position="382"/>
    </location>
</feature>
<gene>
    <name evidence="8" type="ORF">KL86SPO_20428</name>
</gene>
<reference evidence="8" key="1">
    <citation type="submission" date="2016-08" db="EMBL/GenBank/DDBJ databases">
        <authorList>
            <person name="Seilhamer J.J."/>
        </authorList>
    </citation>
    <scope>NUCLEOTIDE SEQUENCE</scope>
    <source>
        <strain evidence="8">86</strain>
    </source>
</reference>
<feature type="transmembrane region" description="Helical" evidence="6">
    <location>
        <begin position="208"/>
        <end position="232"/>
    </location>
</feature>
<dbReference type="PANTHER" id="PTHR23531:SF2">
    <property type="entry name" value="PERMEASE"/>
    <property type="match status" value="1"/>
</dbReference>
<dbReference type="Gene3D" id="1.20.1250.20">
    <property type="entry name" value="MFS general substrate transporter like domains"/>
    <property type="match status" value="1"/>
</dbReference>
<dbReference type="InterPro" id="IPR005829">
    <property type="entry name" value="Sugar_transporter_CS"/>
</dbReference>
<keyword evidence="3 6" id="KW-0812">Transmembrane</keyword>
<accession>A0A212LNQ1</accession>
<dbReference type="PANTHER" id="PTHR23531">
    <property type="entry name" value="QUINOLENE RESISTANCE PROTEIN NORA"/>
    <property type="match status" value="1"/>
</dbReference>
<dbReference type="InterPro" id="IPR036259">
    <property type="entry name" value="MFS_trans_sf"/>
</dbReference>
<evidence type="ECO:0000256" key="1">
    <source>
        <dbReference type="ARBA" id="ARBA00004651"/>
    </source>
</evidence>
<evidence type="ECO:0000259" key="7">
    <source>
        <dbReference type="PROSITE" id="PS50850"/>
    </source>
</evidence>
<evidence type="ECO:0000256" key="3">
    <source>
        <dbReference type="ARBA" id="ARBA00022692"/>
    </source>
</evidence>
<dbReference type="Pfam" id="PF07690">
    <property type="entry name" value="MFS_1"/>
    <property type="match status" value="1"/>
</dbReference>
<feature type="transmembrane region" description="Helical" evidence="6">
    <location>
        <begin position="357"/>
        <end position="375"/>
    </location>
</feature>
<dbReference type="GO" id="GO:0022857">
    <property type="term" value="F:transmembrane transporter activity"/>
    <property type="evidence" value="ECO:0007669"/>
    <property type="project" value="InterPro"/>
</dbReference>
<keyword evidence="4 6" id="KW-1133">Transmembrane helix</keyword>
<dbReference type="InterPro" id="IPR011701">
    <property type="entry name" value="MFS"/>
</dbReference>
<evidence type="ECO:0000256" key="4">
    <source>
        <dbReference type="ARBA" id="ARBA00022989"/>
    </source>
</evidence>
<keyword evidence="5 6" id="KW-0472">Membrane</keyword>